<dbReference type="Gene3D" id="3.40.50.2300">
    <property type="match status" value="1"/>
</dbReference>
<keyword evidence="1 4" id="KW-0597">Phosphoprotein</keyword>
<accession>A0A4R3JUK0</accession>
<dbReference type="PROSITE" id="PS50110">
    <property type="entry name" value="RESPONSE_REGULATORY"/>
    <property type="match status" value="1"/>
</dbReference>
<dbReference type="OrthoDB" id="9800897at2"/>
<evidence type="ECO:0000259" key="5">
    <source>
        <dbReference type="PROSITE" id="PS50110"/>
    </source>
</evidence>
<evidence type="ECO:0000256" key="2">
    <source>
        <dbReference type="ARBA" id="ARBA00023012"/>
    </source>
</evidence>
<organism evidence="6 7">
    <name type="scientific">Sulfuritortus calidifontis</name>
    <dbReference type="NCBI Taxonomy" id="1914471"/>
    <lineage>
        <taxon>Bacteria</taxon>
        <taxon>Pseudomonadati</taxon>
        <taxon>Pseudomonadota</taxon>
        <taxon>Betaproteobacteria</taxon>
        <taxon>Nitrosomonadales</taxon>
        <taxon>Thiobacillaceae</taxon>
        <taxon>Sulfuritortus</taxon>
    </lineage>
</organism>
<dbReference type="RefSeq" id="WP_126461304.1">
    <property type="nucleotide sequence ID" value="NZ_AP018721.1"/>
</dbReference>
<dbReference type="PANTHER" id="PTHR48111">
    <property type="entry name" value="REGULATOR OF RPOS"/>
    <property type="match status" value="1"/>
</dbReference>
<dbReference type="GO" id="GO:0000976">
    <property type="term" value="F:transcription cis-regulatory region binding"/>
    <property type="evidence" value="ECO:0007669"/>
    <property type="project" value="TreeGrafter"/>
</dbReference>
<proteinExistence type="predicted"/>
<dbReference type="SUPFAM" id="SSF52172">
    <property type="entry name" value="CheY-like"/>
    <property type="match status" value="1"/>
</dbReference>
<dbReference type="EMBL" id="SLZY01000009">
    <property type="protein sequence ID" value="TCS71497.1"/>
    <property type="molecule type" value="Genomic_DNA"/>
</dbReference>
<keyword evidence="2" id="KW-0902">Two-component regulatory system</keyword>
<dbReference type="InterPro" id="IPR011006">
    <property type="entry name" value="CheY-like_superfamily"/>
</dbReference>
<evidence type="ECO:0000313" key="6">
    <source>
        <dbReference type="EMBL" id="TCS71497.1"/>
    </source>
</evidence>
<dbReference type="Pfam" id="PF00072">
    <property type="entry name" value="Response_reg"/>
    <property type="match status" value="1"/>
</dbReference>
<dbReference type="GO" id="GO:0000156">
    <property type="term" value="F:phosphorelay response regulator activity"/>
    <property type="evidence" value="ECO:0007669"/>
    <property type="project" value="TreeGrafter"/>
</dbReference>
<dbReference type="GO" id="GO:0005829">
    <property type="term" value="C:cytosol"/>
    <property type="evidence" value="ECO:0007669"/>
    <property type="project" value="TreeGrafter"/>
</dbReference>
<dbReference type="GO" id="GO:0032993">
    <property type="term" value="C:protein-DNA complex"/>
    <property type="evidence" value="ECO:0007669"/>
    <property type="project" value="TreeGrafter"/>
</dbReference>
<dbReference type="CDD" id="cd17574">
    <property type="entry name" value="REC_OmpR"/>
    <property type="match status" value="1"/>
</dbReference>
<reference evidence="6 7" key="1">
    <citation type="submission" date="2019-03" db="EMBL/GenBank/DDBJ databases">
        <title>Genomic Encyclopedia of Type Strains, Phase IV (KMG-IV): sequencing the most valuable type-strain genomes for metagenomic binning, comparative biology and taxonomic classification.</title>
        <authorList>
            <person name="Goeker M."/>
        </authorList>
    </citation>
    <scope>NUCLEOTIDE SEQUENCE [LARGE SCALE GENOMIC DNA]</scope>
    <source>
        <strain evidence="6 7">DSM 103923</strain>
    </source>
</reference>
<comment type="caution">
    <text evidence="6">The sequence shown here is derived from an EMBL/GenBank/DDBJ whole genome shotgun (WGS) entry which is preliminary data.</text>
</comment>
<dbReference type="InterPro" id="IPR001789">
    <property type="entry name" value="Sig_transdc_resp-reg_receiver"/>
</dbReference>
<name>A0A4R3JUK0_9PROT</name>
<evidence type="ECO:0000256" key="1">
    <source>
        <dbReference type="ARBA" id="ARBA00022553"/>
    </source>
</evidence>
<dbReference type="PANTHER" id="PTHR48111:SF40">
    <property type="entry name" value="PHOSPHATE REGULON TRANSCRIPTIONAL REGULATORY PROTEIN PHOB"/>
    <property type="match status" value="1"/>
</dbReference>
<gene>
    <name evidence="6" type="ORF">EDC61_10943</name>
</gene>
<dbReference type="InterPro" id="IPR039420">
    <property type="entry name" value="WalR-like"/>
</dbReference>
<dbReference type="Proteomes" id="UP000295135">
    <property type="component" value="Unassembled WGS sequence"/>
</dbReference>
<protein>
    <submittedName>
        <fullName evidence="6">Response regulator receiver domain-containing protein</fullName>
    </submittedName>
</protein>
<evidence type="ECO:0000313" key="7">
    <source>
        <dbReference type="Proteomes" id="UP000295135"/>
    </source>
</evidence>
<evidence type="ECO:0000256" key="4">
    <source>
        <dbReference type="PROSITE-ProRule" id="PRU00169"/>
    </source>
</evidence>
<dbReference type="SMART" id="SM00448">
    <property type="entry name" value="REC"/>
    <property type="match status" value="1"/>
</dbReference>
<feature type="modified residue" description="4-aspartylphosphate" evidence="4">
    <location>
        <position position="64"/>
    </location>
</feature>
<evidence type="ECO:0000256" key="3">
    <source>
        <dbReference type="ARBA" id="ARBA00023125"/>
    </source>
</evidence>
<dbReference type="GO" id="GO:0006355">
    <property type="term" value="P:regulation of DNA-templated transcription"/>
    <property type="evidence" value="ECO:0007669"/>
    <property type="project" value="TreeGrafter"/>
</dbReference>
<dbReference type="AlphaFoldDB" id="A0A4R3JUK0"/>
<sequence length="135" mass="15440">MPYKESDFRVNSQKVVVVEDDEVIAYLLEFILKREGYEAVRAKDGREAIDLIQTMAAPSLVLLDVMLPYSDGFQLIHAIRGNSQWQSVPIVMLTVKSQEQDIVRALDSGADDYILKPFQPNELLARIRRFLKVKT</sequence>
<keyword evidence="3" id="KW-0238">DNA-binding</keyword>
<keyword evidence="7" id="KW-1185">Reference proteome</keyword>
<feature type="domain" description="Response regulatory" evidence="5">
    <location>
        <begin position="14"/>
        <end position="131"/>
    </location>
</feature>